<keyword evidence="10" id="KW-1185">Reference proteome</keyword>
<feature type="region of interest" description="Disordered" evidence="6">
    <location>
        <begin position="1"/>
        <end position="28"/>
    </location>
</feature>
<accession>A0ABY9HIT6</accession>
<protein>
    <submittedName>
        <fullName evidence="9">MFS transporter</fullName>
    </submittedName>
</protein>
<evidence type="ECO:0000256" key="1">
    <source>
        <dbReference type="ARBA" id="ARBA00004651"/>
    </source>
</evidence>
<dbReference type="PROSITE" id="PS50850">
    <property type="entry name" value="MFS"/>
    <property type="match status" value="1"/>
</dbReference>
<evidence type="ECO:0000256" key="4">
    <source>
        <dbReference type="ARBA" id="ARBA00022989"/>
    </source>
</evidence>
<keyword evidence="5 7" id="KW-0472">Membrane</keyword>
<gene>
    <name evidence="9" type="ORF">P8A18_12805</name>
</gene>
<evidence type="ECO:0000313" key="10">
    <source>
        <dbReference type="Proteomes" id="UP001239522"/>
    </source>
</evidence>
<feature type="transmembrane region" description="Helical" evidence="7">
    <location>
        <begin position="255"/>
        <end position="277"/>
    </location>
</feature>
<name>A0ABY9HIT6_9ACTN</name>
<dbReference type="PANTHER" id="PTHR23513:SF6">
    <property type="entry name" value="MAJOR FACILITATOR SUPERFAMILY ASSOCIATED DOMAIN-CONTAINING PROTEIN"/>
    <property type="match status" value="1"/>
</dbReference>
<evidence type="ECO:0000256" key="5">
    <source>
        <dbReference type="ARBA" id="ARBA00023136"/>
    </source>
</evidence>
<feature type="compositionally biased region" description="Pro residues" evidence="6">
    <location>
        <begin position="12"/>
        <end position="26"/>
    </location>
</feature>
<reference evidence="9 10" key="1">
    <citation type="submission" date="2023-03" db="EMBL/GenBank/DDBJ databases">
        <title>Isolation and description of six Streptomyces strains from soil environments, able to metabolize different microbial glucans.</title>
        <authorList>
            <person name="Widen T."/>
            <person name="Larsbrink J."/>
        </authorList>
    </citation>
    <scope>NUCLEOTIDE SEQUENCE [LARGE SCALE GENOMIC DNA]</scope>
    <source>
        <strain evidence="9 10">Mut1</strain>
    </source>
</reference>
<evidence type="ECO:0000256" key="3">
    <source>
        <dbReference type="ARBA" id="ARBA00022692"/>
    </source>
</evidence>
<feature type="transmembrane region" description="Helical" evidence="7">
    <location>
        <begin position="283"/>
        <end position="306"/>
    </location>
</feature>
<evidence type="ECO:0000259" key="8">
    <source>
        <dbReference type="PROSITE" id="PS50850"/>
    </source>
</evidence>
<proteinExistence type="predicted"/>
<keyword evidence="3 7" id="KW-0812">Transmembrane</keyword>
<keyword evidence="2" id="KW-1003">Cell membrane</keyword>
<feature type="compositionally biased region" description="Low complexity" evidence="6">
    <location>
        <begin position="1"/>
        <end position="11"/>
    </location>
</feature>
<organism evidence="9 10">
    <name type="scientific">Streptomyces castrisilvae</name>
    <dbReference type="NCBI Taxonomy" id="3033811"/>
    <lineage>
        <taxon>Bacteria</taxon>
        <taxon>Bacillati</taxon>
        <taxon>Actinomycetota</taxon>
        <taxon>Actinomycetes</taxon>
        <taxon>Kitasatosporales</taxon>
        <taxon>Streptomycetaceae</taxon>
        <taxon>Streptomyces</taxon>
    </lineage>
</organism>
<dbReference type="InterPro" id="IPR036259">
    <property type="entry name" value="MFS_trans_sf"/>
</dbReference>
<feature type="transmembrane region" description="Helical" evidence="7">
    <location>
        <begin position="318"/>
        <end position="335"/>
    </location>
</feature>
<feature type="transmembrane region" description="Helical" evidence="7">
    <location>
        <begin position="76"/>
        <end position="96"/>
    </location>
</feature>
<dbReference type="RefSeq" id="WP_306054291.1">
    <property type="nucleotide sequence ID" value="NZ_CP120997.1"/>
</dbReference>
<keyword evidence="4 7" id="KW-1133">Transmembrane helix</keyword>
<dbReference type="Gene3D" id="1.20.1250.20">
    <property type="entry name" value="MFS general substrate transporter like domains"/>
    <property type="match status" value="1"/>
</dbReference>
<dbReference type="Pfam" id="PF07690">
    <property type="entry name" value="MFS_1"/>
    <property type="match status" value="1"/>
</dbReference>
<dbReference type="PANTHER" id="PTHR23513">
    <property type="entry name" value="INTEGRAL MEMBRANE EFFLUX PROTEIN-RELATED"/>
    <property type="match status" value="1"/>
</dbReference>
<evidence type="ECO:0000256" key="2">
    <source>
        <dbReference type="ARBA" id="ARBA00022475"/>
    </source>
</evidence>
<dbReference type="InterPro" id="IPR020846">
    <property type="entry name" value="MFS_dom"/>
</dbReference>
<dbReference type="Proteomes" id="UP001239522">
    <property type="component" value="Chromosome"/>
</dbReference>
<sequence length="464" mass="47751">MSAGAEQSPESSPQPPESSPQPPGISPPARALSLWRDRRFTRFWAGNTVSQFGDRITELALPLIAVSALGASANQVAWLTALIWAPNLLGIFLGAWVDQRPRKRRLMVLADVLRAAVLLSLPVAYVLGTVTLPQLYLVAVLAGAGEVLFNTAYPPFFVRLVPRTSYVDANSKISTSRSASYVAGPAIGGALIQALTAPVAIVVDALTFLVSAVLIGRIPVQEEAPTTGEAAPPLLRRAREGLAFVVRHPVLRASLGCATTVNFFTFVAGSGLVVLFATRGLGLSAGAIGLALGIGATGALLGAVSAPRISRRIGIGRGILVGAVLFPAPIALAAVADGPLWLRAATLAGSEFLSGFGVMLFDINLNSLQAAVIPDHLRSRVAGAFGTVNYGVRPLGAVAGGALATLLGLRPTLLIAAAGGCLSLLWLLPSPIPRIRSLDGVDAGTFGAGEADTAPVAGRDTEAV</sequence>
<evidence type="ECO:0000256" key="6">
    <source>
        <dbReference type="SAM" id="MobiDB-lite"/>
    </source>
</evidence>
<comment type="subcellular location">
    <subcellularLocation>
        <location evidence="1">Cell membrane</location>
        <topology evidence="1">Multi-pass membrane protein</topology>
    </subcellularLocation>
</comment>
<dbReference type="InterPro" id="IPR011701">
    <property type="entry name" value="MFS"/>
</dbReference>
<dbReference type="SUPFAM" id="SSF103473">
    <property type="entry name" value="MFS general substrate transporter"/>
    <property type="match status" value="1"/>
</dbReference>
<evidence type="ECO:0000313" key="9">
    <source>
        <dbReference type="EMBL" id="WLQ34264.1"/>
    </source>
</evidence>
<feature type="domain" description="Major facilitator superfamily (MFS) profile" evidence="8">
    <location>
        <begin position="249"/>
        <end position="464"/>
    </location>
</feature>
<dbReference type="EMBL" id="CP120997">
    <property type="protein sequence ID" value="WLQ34264.1"/>
    <property type="molecule type" value="Genomic_DNA"/>
</dbReference>
<dbReference type="CDD" id="cd06173">
    <property type="entry name" value="MFS_MefA_like"/>
    <property type="match status" value="1"/>
</dbReference>
<feature type="transmembrane region" description="Helical" evidence="7">
    <location>
        <begin position="409"/>
        <end position="428"/>
    </location>
</feature>
<evidence type="ECO:0000256" key="7">
    <source>
        <dbReference type="SAM" id="Phobius"/>
    </source>
</evidence>